<organism evidence="1 2">
    <name type="scientific">Lactuca saligna</name>
    <name type="common">Willowleaf lettuce</name>
    <dbReference type="NCBI Taxonomy" id="75948"/>
    <lineage>
        <taxon>Eukaryota</taxon>
        <taxon>Viridiplantae</taxon>
        <taxon>Streptophyta</taxon>
        <taxon>Embryophyta</taxon>
        <taxon>Tracheophyta</taxon>
        <taxon>Spermatophyta</taxon>
        <taxon>Magnoliopsida</taxon>
        <taxon>eudicotyledons</taxon>
        <taxon>Gunneridae</taxon>
        <taxon>Pentapetalae</taxon>
        <taxon>asterids</taxon>
        <taxon>campanulids</taxon>
        <taxon>Asterales</taxon>
        <taxon>Asteraceae</taxon>
        <taxon>Cichorioideae</taxon>
        <taxon>Cichorieae</taxon>
        <taxon>Lactucinae</taxon>
        <taxon>Lactuca</taxon>
    </lineage>
</organism>
<keyword evidence="2" id="KW-1185">Reference proteome</keyword>
<sequence>MSLNMSSLKEFHHRSSPATRHLIVTVGCYSDPPIADSGGDPDIIDWITIFEKVLGTRRRHDVDVNVFLQNPTFVTTIRDIIRSFKNQVNEENNIGEDEDT</sequence>
<dbReference type="AlphaFoldDB" id="A0AA36DYZ2"/>
<name>A0AA36DYZ2_LACSI</name>
<evidence type="ECO:0000313" key="1">
    <source>
        <dbReference type="EMBL" id="CAI9276849.1"/>
    </source>
</evidence>
<dbReference type="EMBL" id="OX465079">
    <property type="protein sequence ID" value="CAI9276849.1"/>
    <property type="molecule type" value="Genomic_DNA"/>
</dbReference>
<evidence type="ECO:0000313" key="2">
    <source>
        <dbReference type="Proteomes" id="UP001177003"/>
    </source>
</evidence>
<gene>
    <name evidence="1" type="ORF">LSALG_LOCUS16808</name>
</gene>
<proteinExistence type="predicted"/>
<reference evidence="1" key="1">
    <citation type="submission" date="2023-04" db="EMBL/GenBank/DDBJ databases">
        <authorList>
            <person name="Vijverberg K."/>
            <person name="Xiong W."/>
            <person name="Schranz E."/>
        </authorList>
    </citation>
    <scope>NUCLEOTIDE SEQUENCE</scope>
</reference>
<accession>A0AA36DYZ2</accession>
<dbReference type="Proteomes" id="UP001177003">
    <property type="component" value="Chromosome 3"/>
</dbReference>
<protein>
    <submittedName>
        <fullName evidence="1">Uncharacterized protein</fullName>
    </submittedName>
</protein>